<accession>A0AAV3PZ37</accession>
<evidence type="ECO:0000313" key="2">
    <source>
        <dbReference type="Proteomes" id="UP001454036"/>
    </source>
</evidence>
<dbReference type="EMBL" id="BAABME010018922">
    <property type="protein sequence ID" value="GAA0155463.1"/>
    <property type="molecule type" value="Genomic_DNA"/>
</dbReference>
<protein>
    <submittedName>
        <fullName evidence="1">Uncharacterized protein</fullName>
    </submittedName>
</protein>
<dbReference type="Proteomes" id="UP001454036">
    <property type="component" value="Unassembled WGS sequence"/>
</dbReference>
<gene>
    <name evidence="1" type="ORF">LIER_38094</name>
</gene>
<name>A0AAV3PZ37_LITER</name>
<organism evidence="1 2">
    <name type="scientific">Lithospermum erythrorhizon</name>
    <name type="common">Purple gromwell</name>
    <name type="synonym">Lithospermum officinale var. erythrorhizon</name>
    <dbReference type="NCBI Taxonomy" id="34254"/>
    <lineage>
        <taxon>Eukaryota</taxon>
        <taxon>Viridiplantae</taxon>
        <taxon>Streptophyta</taxon>
        <taxon>Embryophyta</taxon>
        <taxon>Tracheophyta</taxon>
        <taxon>Spermatophyta</taxon>
        <taxon>Magnoliopsida</taxon>
        <taxon>eudicotyledons</taxon>
        <taxon>Gunneridae</taxon>
        <taxon>Pentapetalae</taxon>
        <taxon>asterids</taxon>
        <taxon>lamiids</taxon>
        <taxon>Boraginales</taxon>
        <taxon>Boraginaceae</taxon>
        <taxon>Boraginoideae</taxon>
        <taxon>Lithospermeae</taxon>
        <taxon>Lithospermum</taxon>
    </lineage>
</organism>
<comment type="caution">
    <text evidence="1">The sequence shown here is derived from an EMBL/GenBank/DDBJ whole genome shotgun (WGS) entry which is preliminary data.</text>
</comment>
<reference evidence="1 2" key="1">
    <citation type="submission" date="2024-01" db="EMBL/GenBank/DDBJ databases">
        <title>The complete chloroplast genome sequence of Lithospermum erythrorhizon: insights into the phylogenetic relationship among Boraginaceae species and the maternal lineages of purple gromwells.</title>
        <authorList>
            <person name="Okada T."/>
            <person name="Watanabe K."/>
        </authorList>
    </citation>
    <scope>NUCLEOTIDE SEQUENCE [LARGE SCALE GENOMIC DNA]</scope>
</reference>
<sequence length="208" mass="22969">MTLRGFLDQKDPPLSETKAGCWELHGKPALRKNRETGGISTATTGATAEVAGDSRIQEETVESQALNFTKEQLEHIRSKTGNIISTSTPWIMDSGASEHMTSDSSKFISLFPTPNYSNKNPQINGNHHRDNRTIGNPSLQTLKNEGPNSNYNQTIGNPRFQTLGNEWTLLNCKESSGLDNPRYMGDSREEFVRVTNGNSIIINYKGPG</sequence>
<keyword evidence="2" id="KW-1185">Reference proteome</keyword>
<proteinExistence type="predicted"/>
<dbReference type="AlphaFoldDB" id="A0AAV3PZ37"/>
<evidence type="ECO:0000313" key="1">
    <source>
        <dbReference type="EMBL" id="GAA0155463.1"/>
    </source>
</evidence>